<evidence type="ECO:0000313" key="3">
    <source>
        <dbReference type="Proteomes" id="UP001500280"/>
    </source>
</evidence>
<sequence length="199" mass="20738">MNTSKAAPASQNRAAKRLWIQAGASRDLAGGPVFSEKDGIVGAVMVRVTVGAGFGDKVLSLTGRTEPPAEASTTNPAPAIPRISTTTSAKLPRRCVNMLGRLADEKRLPSPISPLCQNSAQGMPPECAQNAESTARRPPSCPKVGRLLFVHEIQLCAPTNHFRGLEVVGGFPKMSGVHKEQRAHLWGVGARGEGGGGGG</sequence>
<reference evidence="3" key="1">
    <citation type="journal article" date="2019" name="Int. J. Syst. Evol. Microbiol.">
        <title>The Global Catalogue of Microorganisms (GCM) 10K type strain sequencing project: providing services to taxonomists for standard genome sequencing and annotation.</title>
        <authorList>
            <consortium name="The Broad Institute Genomics Platform"/>
            <consortium name="The Broad Institute Genome Sequencing Center for Infectious Disease"/>
            <person name="Wu L."/>
            <person name="Ma J."/>
        </authorList>
    </citation>
    <scope>NUCLEOTIDE SEQUENCE [LARGE SCALE GENOMIC DNA]</scope>
    <source>
        <strain evidence="3">JCM 14307</strain>
    </source>
</reference>
<name>A0ABP4U4A4_9ACTN</name>
<protein>
    <submittedName>
        <fullName evidence="2">Uncharacterized protein</fullName>
    </submittedName>
</protein>
<feature type="region of interest" description="Disordered" evidence="1">
    <location>
        <begin position="117"/>
        <end position="139"/>
    </location>
</feature>
<evidence type="ECO:0000313" key="2">
    <source>
        <dbReference type="EMBL" id="GAA1698941.1"/>
    </source>
</evidence>
<comment type="caution">
    <text evidence="2">The sequence shown here is derived from an EMBL/GenBank/DDBJ whole genome shotgun (WGS) entry which is preliminary data.</text>
</comment>
<organism evidence="2 3">
    <name type="scientific">Kribbella yunnanensis</name>
    <dbReference type="NCBI Taxonomy" id="190194"/>
    <lineage>
        <taxon>Bacteria</taxon>
        <taxon>Bacillati</taxon>
        <taxon>Actinomycetota</taxon>
        <taxon>Actinomycetes</taxon>
        <taxon>Propionibacteriales</taxon>
        <taxon>Kribbellaceae</taxon>
        <taxon>Kribbella</taxon>
    </lineage>
</organism>
<keyword evidence="3" id="KW-1185">Reference proteome</keyword>
<evidence type="ECO:0000256" key="1">
    <source>
        <dbReference type="SAM" id="MobiDB-lite"/>
    </source>
</evidence>
<gene>
    <name evidence="2" type="ORF">GCM10009745_51790</name>
</gene>
<dbReference type="EMBL" id="BAAANF010000017">
    <property type="protein sequence ID" value="GAA1698941.1"/>
    <property type="molecule type" value="Genomic_DNA"/>
</dbReference>
<accession>A0ABP4U4A4</accession>
<proteinExistence type="predicted"/>
<dbReference type="Proteomes" id="UP001500280">
    <property type="component" value="Unassembled WGS sequence"/>
</dbReference>